<accession>A0A8S5QIE1</accession>
<protein>
    <submittedName>
        <fullName evidence="1">Uncharacterized protein</fullName>
    </submittedName>
</protein>
<evidence type="ECO:0000313" key="1">
    <source>
        <dbReference type="EMBL" id="DAE18579.1"/>
    </source>
</evidence>
<reference evidence="1" key="1">
    <citation type="journal article" date="2021" name="Proc. Natl. Acad. Sci. U.S.A.">
        <title>A Catalog of Tens of Thousands of Viruses from Human Metagenomes Reveals Hidden Associations with Chronic Diseases.</title>
        <authorList>
            <person name="Tisza M.J."/>
            <person name="Buck C.B."/>
        </authorList>
    </citation>
    <scope>NUCLEOTIDE SEQUENCE</scope>
    <source>
        <strain evidence="1">Ctxym25</strain>
    </source>
</reference>
<dbReference type="EMBL" id="BK015658">
    <property type="protein sequence ID" value="DAE18579.1"/>
    <property type="molecule type" value="Genomic_DNA"/>
</dbReference>
<organism evidence="1">
    <name type="scientific">Myoviridae sp. ctxym25</name>
    <dbReference type="NCBI Taxonomy" id="2825210"/>
    <lineage>
        <taxon>Viruses</taxon>
        <taxon>Duplodnaviria</taxon>
        <taxon>Heunggongvirae</taxon>
        <taxon>Uroviricota</taxon>
        <taxon>Caudoviricetes</taxon>
    </lineage>
</organism>
<name>A0A8S5QIE1_9CAUD</name>
<proteinExistence type="predicted"/>
<sequence>MFFLFIHCAFSFLLYNIKNYPVVIQSLLPGGLFITTK</sequence>